<keyword evidence="2" id="KW-0812">Transmembrane</keyword>
<dbReference type="EMBL" id="JAVDPF010000021">
    <property type="protein sequence ID" value="KAL1873783.1"/>
    <property type="molecule type" value="Genomic_DNA"/>
</dbReference>
<evidence type="ECO:0000313" key="3">
    <source>
        <dbReference type="EMBL" id="KAL1873783.1"/>
    </source>
</evidence>
<organism evidence="3 4">
    <name type="scientific">Paecilomyces lecythidis</name>
    <dbReference type="NCBI Taxonomy" id="3004212"/>
    <lineage>
        <taxon>Eukaryota</taxon>
        <taxon>Fungi</taxon>
        <taxon>Dikarya</taxon>
        <taxon>Ascomycota</taxon>
        <taxon>Pezizomycotina</taxon>
        <taxon>Eurotiomycetes</taxon>
        <taxon>Eurotiomycetidae</taxon>
        <taxon>Eurotiales</taxon>
        <taxon>Thermoascaceae</taxon>
        <taxon>Paecilomyces</taxon>
    </lineage>
</organism>
<protein>
    <recommendedName>
        <fullName evidence="5">Integral membrane protein</fullName>
    </recommendedName>
</protein>
<feature type="transmembrane region" description="Helical" evidence="2">
    <location>
        <begin position="121"/>
        <end position="141"/>
    </location>
</feature>
<evidence type="ECO:0000313" key="4">
    <source>
        <dbReference type="Proteomes" id="UP001583193"/>
    </source>
</evidence>
<name>A0ABR3XCU8_9EURO</name>
<evidence type="ECO:0008006" key="5">
    <source>
        <dbReference type="Google" id="ProtNLM"/>
    </source>
</evidence>
<keyword evidence="4" id="KW-1185">Reference proteome</keyword>
<keyword evidence="2" id="KW-1133">Transmembrane helix</keyword>
<gene>
    <name evidence="3" type="ORF">Plec18167_006301</name>
</gene>
<feature type="transmembrane region" description="Helical" evidence="2">
    <location>
        <begin position="296"/>
        <end position="319"/>
    </location>
</feature>
<feature type="region of interest" description="Disordered" evidence="1">
    <location>
        <begin position="1"/>
        <end position="46"/>
    </location>
</feature>
<evidence type="ECO:0000256" key="1">
    <source>
        <dbReference type="SAM" id="MobiDB-lite"/>
    </source>
</evidence>
<accession>A0ABR3XCU8</accession>
<proteinExistence type="predicted"/>
<keyword evidence="2" id="KW-0472">Membrane</keyword>
<feature type="transmembrane region" description="Helical" evidence="2">
    <location>
        <begin position="92"/>
        <end position="109"/>
    </location>
</feature>
<comment type="caution">
    <text evidence="3">The sequence shown here is derived from an EMBL/GenBank/DDBJ whole genome shotgun (WGS) entry which is preliminary data.</text>
</comment>
<feature type="transmembrane region" description="Helical" evidence="2">
    <location>
        <begin position="202"/>
        <end position="224"/>
    </location>
</feature>
<sequence length="492" mass="55491">MEGQNGDNDSKTPIPSERNTELSRETSLSRSSTVDRRPNLINDEAKPSLPTLNVETRMLSECLLDHQSVYVQRKRGTYVPSPNHLRKIRNNLLLGVGFLELANCGDFAANTWNTIPVPKFATVLMAIGGTAALLTSIFAFIDLGLSWMNVRFLQEERAFLRSRKQAAIQHDEEKMEILSQGELDSWLSVNFRELGSELVDRFVMDLLLGTSAVIVGVGALLAIGGANKSIYHASNLLSGYIGNAPGVLFGILNATWTGFLCVRFHRHARAVKGVSLPDTMKDRLTDRFHMMQRHNALSGVSSIVAGAAGMVTATMWWGYVVLIPCIISQISCNYIWRKTIGYDRFLVQTWDKVGHKPVLKKLEDVISVHQLLLEEPGQAVDELISNPESLDSFLQFIFEYDLFDDFCLYLLRHADWRRLFYVESRPDAEFSISPRNLLDSDEQVLSKTLELARSFIIRKSPQHFEYMERFLLEMAGCYVYSHCSAGPEKRTG</sequence>
<feature type="compositionally biased region" description="Basic and acidic residues" evidence="1">
    <location>
        <begin position="33"/>
        <end position="46"/>
    </location>
</feature>
<dbReference type="Proteomes" id="UP001583193">
    <property type="component" value="Unassembled WGS sequence"/>
</dbReference>
<feature type="compositionally biased region" description="Polar residues" evidence="1">
    <location>
        <begin position="1"/>
        <end position="13"/>
    </location>
</feature>
<feature type="transmembrane region" description="Helical" evidence="2">
    <location>
        <begin position="244"/>
        <end position="262"/>
    </location>
</feature>
<reference evidence="3 4" key="1">
    <citation type="journal article" date="2024" name="IMA Fungus">
        <title>IMA Genome - F19 : A genome assembly and annotation guide to empower mycologists, including annotated draft genome sequences of Ceratocystis pirilliformis, Diaporthe australafricana, Fusarium ophioides, Paecilomyces lecythidis, and Sporothrix stenoceras.</title>
        <authorList>
            <person name="Aylward J."/>
            <person name="Wilson A.M."/>
            <person name="Visagie C.M."/>
            <person name="Spraker J."/>
            <person name="Barnes I."/>
            <person name="Buitendag C."/>
            <person name="Ceriani C."/>
            <person name="Del Mar Angel L."/>
            <person name="du Plessis D."/>
            <person name="Fuchs T."/>
            <person name="Gasser K."/>
            <person name="Kramer D."/>
            <person name="Li W."/>
            <person name="Munsamy K."/>
            <person name="Piso A."/>
            <person name="Price J.L."/>
            <person name="Sonnekus B."/>
            <person name="Thomas C."/>
            <person name="van der Nest A."/>
            <person name="van Dijk A."/>
            <person name="van Heerden A."/>
            <person name="van Vuuren N."/>
            <person name="Yilmaz N."/>
            <person name="Duong T.A."/>
            <person name="van der Merwe N.A."/>
            <person name="Wingfield M.J."/>
            <person name="Wingfield B.D."/>
        </authorList>
    </citation>
    <scope>NUCLEOTIDE SEQUENCE [LARGE SCALE GENOMIC DNA]</scope>
    <source>
        <strain evidence="3 4">CMW 18167</strain>
    </source>
</reference>
<evidence type="ECO:0000256" key="2">
    <source>
        <dbReference type="SAM" id="Phobius"/>
    </source>
</evidence>